<comment type="subcellular location">
    <subcellularLocation>
        <location evidence="6">Cytoplasm</location>
    </subcellularLocation>
</comment>
<dbReference type="Gene3D" id="3.40.50.620">
    <property type="entry name" value="HUPs"/>
    <property type="match status" value="1"/>
</dbReference>
<dbReference type="InterPro" id="IPR014729">
    <property type="entry name" value="Rossmann-like_a/b/a_fold"/>
</dbReference>
<proteinExistence type="inferred from homology"/>
<evidence type="ECO:0000256" key="5">
    <source>
        <dbReference type="ARBA" id="ARBA00048539"/>
    </source>
</evidence>
<sequence>MDGADPLVEHLLARCTFPPAGTPVTCAVSGGADSLALLVLATAAGCEVTAAHVDHGLRDGSAAEAARVATVATRVGAAFWGVRVEVRPGGNLEARARAARYAALPADVLTGHTADDQAETMLLNLIRGAGLDGLAGIRPEGRPLLRLRRAETRALCDALDLEPFEDPSNASADHRRNRVRHELLPLLDEVGERDVAAVLARQAVHLRDAADHLAGEAAAIDPTDARAVGAAPPVLARIAVRRWVAEATDLGHPLDAAAVDRVLAVARLEARAADLLGGWRVARRAGRLRLVPPEVQAGDPTT</sequence>
<dbReference type="GO" id="GO:0032267">
    <property type="term" value="F:tRNA(Ile)-lysidine synthase activity"/>
    <property type="evidence" value="ECO:0007669"/>
    <property type="project" value="UniProtKB-EC"/>
</dbReference>
<protein>
    <recommendedName>
        <fullName evidence="6">tRNA(Ile)-lysidine synthase</fullName>
        <ecNumber evidence="6">6.3.4.19</ecNumber>
    </recommendedName>
    <alternativeName>
        <fullName evidence="6">tRNA(Ile)-2-lysyl-cytidine synthase</fullName>
    </alternativeName>
    <alternativeName>
        <fullName evidence="6">tRNA(Ile)-lysidine synthetase</fullName>
    </alternativeName>
</protein>
<dbReference type="CDD" id="cd01992">
    <property type="entry name" value="TilS_N"/>
    <property type="match status" value="1"/>
</dbReference>
<dbReference type="GO" id="GO:0005524">
    <property type="term" value="F:ATP binding"/>
    <property type="evidence" value="ECO:0007669"/>
    <property type="project" value="UniProtKB-UniRule"/>
</dbReference>
<comment type="function">
    <text evidence="6">Ligates lysine onto the cytidine present at position 34 of the AUA codon-specific tRNA(Ile) that contains the anticodon CAU, in an ATP-dependent manner. Cytidine is converted to lysidine, thus changing the amino acid specificity of the tRNA from methionine to isoleucine.</text>
</comment>
<evidence type="ECO:0000256" key="6">
    <source>
        <dbReference type="HAMAP-Rule" id="MF_01161"/>
    </source>
</evidence>
<dbReference type="PANTHER" id="PTHR43033:SF1">
    <property type="entry name" value="TRNA(ILE)-LYSIDINE SYNTHASE-RELATED"/>
    <property type="match status" value="1"/>
</dbReference>
<keyword evidence="6" id="KW-0963">Cytoplasm</keyword>
<evidence type="ECO:0000313" key="9">
    <source>
        <dbReference type="Proteomes" id="UP000334019"/>
    </source>
</evidence>
<evidence type="ECO:0000256" key="1">
    <source>
        <dbReference type="ARBA" id="ARBA00022598"/>
    </source>
</evidence>
<dbReference type="InterPro" id="IPR012094">
    <property type="entry name" value="tRNA_Ile_lys_synt"/>
</dbReference>
<dbReference type="RefSeq" id="WP_153760608.1">
    <property type="nucleotide sequence ID" value="NZ_CP045851.1"/>
</dbReference>
<dbReference type="HAMAP" id="MF_01161">
    <property type="entry name" value="tRNA_Ile_lys_synt"/>
    <property type="match status" value="1"/>
</dbReference>
<dbReference type="KEGG" id="atq:GH723_16110"/>
<dbReference type="SUPFAM" id="SSF52402">
    <property type="entry name" value="Adenine nucleotide alpha hydrolases-like"/>
    <property type="match status" value="1"/>
</dbReference>
<dbReference type="Pfam" id="PF01171">
    <property type="entry name" value="ATP_bind_3"/>
    <property type="match status" value="1"/>
</dbReference>
<evidence type="ECO:0000259" key="7">
    <source>
        <dbReference type="Pfam" id="PF01171"/>
    </source>
</evidence>
<keyword evidence="4 6" id="KW-0067">ATP-binding</keyword>
<dbReference type="PANTHER" id="PTHR43033">
    <property type="entry name" value="TRNA(ILE)-LYSIDINE SYNTHASE-RELATED"/>
    <property type="match status" value="1"/>
</dbReference>
<dbReference type="EMBL" id="CP045851">
    <property type="protein sequence ID" value="QGG96504.1"/>
    <property type="molecule type" value="Genomic_DNA"/>
</dbReference>
<name>A0A5Q2RLZ9_9ACTN</name>
<reference evidence="8 9" key="1">
    <citation type="submission" date="2019-11" db="EMBL/GenBank/DDBJ databases">
        <authorList>
            <person name="He Y."/>
        </authorList>
    </citation>
    <scope>NUCLEOTIDE SEQUENCE [LARGE SCALE GENOMIC DNA]</scope>
    <source>
        <strain evidence="8 9">SCSIO 58843</strain>
    </source>
</reference>
<dbReference type="Proteomes" id="UP000334019">
    <property type="component" value="Chromosome"/>
</dbReference>
<dbReference type="AlphaFoldDB" id="A0A5Q2RLZ9"/>
<comment type="catalytic activity">
    <reaction evidence="5 6">
        <text>cytidine(34) in tRNA(Ile2) + L-lysine + ATP = lysidine(34) in tRNA(Ile2) + AMP + diphosphate + H(+)</text>
        <dbReference type="Rhea" id="RHEA:43744"/>
        <dbReference type="Rhea" id="RHEA-COMP:10625"/>
        <dbReference type="Rhea" id="RHEA-COMP:10670"/>
        <dbReference type="ChEBI" id="CHEBI:15378"/>
        <dbReference type="ChEBI" id="CHEBI:30616"/>
        <dbReference type="ChEBI" id="CHEBI:32551"/>
        <dbReference type="ChEBI" id="CHEBI:33019"/>
        <dbReference type="ChEBI" id="CHEBI:82748"/>
        <dbReference type="ChEBI" id="CHEBI:83665"/>
        <dbReference type="ChEBI" id="CHEBI:456215"/>
        <dbReference type="EC" id="6.3.4.19"/>
    </reaction>
</comment>
<dbReference type="NCBIfam" id="TIGR02432">
    <property type="entry name" value="lysidine_TilS_N"/>
    <property type="match status" value="1"/>
</dbReference>
<keyword evidence="2 6" id="KW-0819">tRNA processing</keyword>
<comment type="domain">
    <text evidence="6">The N-terminal region contains the highly conserved SGGXDS motif, predicted to be a P-loop motif involved in ATP binding.</text>
</comment>
<dbReference type="InterPro" id="IPR011063">
    <property type="entry name" value="TilS/TtcA_N"/>
</dbReference>
<keyword evidence="1 6" id="KW-0436">Ligase</keyword>
<dbReference type="EC" id="6.3.4.19" evidence="6"/>
<dbReference type="GO" id="GO:0006400">
    <property type="term" value="P:tRNA modification"/>
    <property type="evidence" value="ECO:0007669"/>
    <property type="project" value="UniProtKB-UniRule"/>
</dbReference>
<organism evidence="8 9">
    <name type="scientific">Actinomarinicola tropica</name>
    <dbReference type="NCBI Taxonomy" id="2789776"/>
    <lineage>
        <taxon>Bacteria</taxon>
        <taxon>Bacillati</taxon>
        <taxon>Actinomycetota</taxon>
        <taxon>Acidimicrobiia</taxon>
        <taxon>Acidimicrobiales</taxon>
        <taxon>Iamiaceae</taxon>
        <taxon>Actinomarinicola</taxon>
    </lineage>
</organism>
<dbReference type="GO" id="GO:0005737">
    <property type="term" value="C:cytoplasm"/>
    <property type="evidence" value="ECO:0007669"/>
    <property type="project" value="UniProtKB-SubCell"/>
</dbReference>
<evidence type="ECO:0000256" key="4">
    <source>
        <dbReference type="ARBA" id="ARBA00022840"/>
    </source>
</evidence>
<keyword evidence="9" id="KW-1185">Reference proteome</keyword>
<evidence type="ECO:0000256" key="3">
    <source>
        <dbReference type="ARBA" id="ARBA00022741"/>
    </source>
</evidence>
<feature type="binding site" evidence="6">
    <location>
        <begin position="29"/>
        <end position="34"/>
    </location>
    <ligand>
        <name>ATP</name>
        <dbReference type="ChEBI" id="CHEBI:30616"/>
    </ligand>
</feature>
<gene>
    <name evidence="6 8" type="primary">tilS</name>
    <name evidence="8" type="ORF">GH723_16110</name>
</gene>
<keyword evidence="3 6" id="KW-0547">Nucleotide-binding</keyword>
<dbReference type="InterPro" id="IPR012795">
    <property type="entry name" value="tRNA_Ile_lys_synt_N"/>
</dbReference>
<comment type="similarity">
    <text evidence="6">Belongs to the tRNA(Ile)-lysidine synthase family.</text>
</comment>
<evidence type="ECO:0000313" key="8">
    <source>
        <dbReference type="EMBL" id="QGG96504.1"/>
    </source>
</evidence>
<feature type="domain" description="tRNA(Ile)-lysidine/2-thiocytidine synthase N-terminal" evidence="7">
    <location>
        <begin position="25"/>
        <end position="182"/>
    </location>
</feature>
<evidence type="ECO:0000256" key="2">
    <source>
        <dbReference type="ARBA" id="ARBA00022694"/>
    </source>
</evidence>
<accession>A0A5Q2RLZ9</accession>